<dbReference type="STRING" id="667725.A0A0L0FH08"/>
<evidence type="ECO:0000313" key="1">
    <source>
        <dbReference type="EMBL" id="KNC76035.1"/>
    </source>
</evidence>
<reference evidence="1 2" key="1">
    <citation type="submission" date="2011-02" db="EMBL/GenBank/DDBJ databases">
        <title>The Genome Sequence of Sphaeroforma arctica JP610.</title>
        <authorList>
            <consortium name="The Broad Institute Genome Sequencing Platform"/>
            <person name="Russ C."/>
            <person name="Cuomo C."/>
            <person name="Young S.K."/>
            <person name="Zeng Q."/>
            <person name="Gargeya S."/>
            <person name="Alvarado L."/>
            <person name="Berlin A."/>
            <person name="Chapman S.B."/>
            <person name="Chen Z."/>
            <person name="Freedman E."/>
            <person name="Gellesch M."/>
            <person name="Goldberg J."/>
            <person name="Griggs A."/>
            <person name="Gujja S."/>
            <person name="Heilman E."/>
            <person name="Heiman D."/>
            <person name="Howarth C."/>
            <person name="Mehta T."/>
            <person name="Neiman D."/>
            <person name="Pearson M."/>
            <person name="Roberts A."/>
            <person name="Saif S."/>
            <person name="Shea T."/>
            <person name="Shenoy N."/>
            <person name="Sisk P."/>
            <person name="Stolte C."/>
            <person name="Sykes S."/>
            <person name="White J."/>
            <person name="Yandava C."/>
            <person name="Burger G."/>
            <person name="Gray M.W."/>
            <person name="Holland P.W.H."/>
            <person name="King N."/>
            <person name="Lang F.B.F."/>
            <person name="Roger A.J."/>
            <person name="Ruiz-Trillo I."/>
            <person name="Haas B."/>
            <person name="Nusbaum C."/>
            <person name="Birren B."/>
        </authorList>
    </citation>
    <scope>NUCLEOTIDE SEQUENCE [LARGE SCALE GENOMIC DNA]</scope>
    <source>
        <strain evidence="1 2">JP610</strain>
    </source>
</reference>
<protein>
    <submittedName>
        <fullName evidence="1">Uncharacterized protein</fullName>
    </submittedName>
</protein>
<accession>A0A0L0FH08</accession>
<dbReference type="InterPro" id="IPR043129">
    <property type="entry name" value="ATPase_NBD"/>
</dbReference>
<keyword evidence="2" id="KW-1185">Reference proteome</keyword>
<dbReference type="SUPFAM" id="SSF53067">
    <property type="entry name" value="Actin-like ATPase domain"/>
    <property type="match status" value="1"/>
</dbReference>
<evidence type="ECO:0000313" key="2">
    <source>
        <dbReference type="Proteomes" id="UP000054560"/>
    </source>
</evidence>
<dbReference type="OrthoDB" id="2963168at2759"/>
<dbReference type="RefSeq" id="XP_014149937.1">
    <property type="nucleotide sequence ID" value="XM_014294462.1"/>
</dbReference>
<dbReference type="GeneID" id="25911958"/>
<dbReference type="PANTHER" id="PTHR14187:SF5">
    <property type="entry name" value="HEAT SHOCK 70 KDA PROTEIN 12A"/>
    <property type="match status" value="1"/>
</dbReference>
<gene>
    <name evidence="1" type="ORF">SARC_11454</name>
</gene>
<dbReference type="Gene3D" id="3.30.420.40">
    <property type="match status" value="1"/>
</dbReference>
<organism evidence="1 2">
    <name type="scientific">Sphaeroforma arctica JP610</name>
    <dbReference type="NCBI Taxonomy" id="667725"/>
    <lineage>
        <taxon>Eukaryota</taxon>
        <taxon>Ichthyosporea</taxon>
        <taxon>Ichthyophonida</taxon>
        <taxon>Sphaeroforma</taxon>
    </lineage>
</organism>
<dbReference type="PANTHER" id="PTHR14187">
    <property type="entry name" value="ALPHA KINASE/ELONGATION FACTOR 2 KINASE"/>
    <property type="match status" value="1"/>
</dbReference>
<sequence length="518" mass="58564">MTVPQPIPATKATLESNESYGTKRNITPAAFGEEEGRSKTKTCLLVNHSSKVLNFGTAAERDYLKAVEDGSSENLHCFTHYKMQLFNPREENPEAVALDEHFRLPVRTFVVKSNEYLKDFSLKIIQNQTSLCLQPADVQWVLTIPAIWSDGAKTSMRKAAVDAGLISNVEDTHLLLAYEPASVQLPNYILEAAVLKKEIRYLVLDCGGGTVDVAAYNVYAEKPVELAYDRFKAVHPFEHLNITRQFVLGKEARKFDDFQINVIYLVEFDPHLDLQALKKAYNRKHTNHVTPKGDYRLVIFQKLAESFFEQSIRAIIAHIQLLLKNDKLLGLKYVLLAGGYSTATILRDRLEQLFASMPTQVVHPKTQLPPWWLVPCSLDGIPVVQSKSELLQWAMEYPAHMLEYDHILDKMEAHDTNTPFVKRHQTVKVEKTVTHKNFCPLYPGQKEVEFEIWACLSDKPPISVKDPTMKKVGLVRVECSDDESVDVEFYFGMTNITITAPNPATGATQNTAIEMPLA</sequence>
<proteinExistence type="predicted"/>
<dbReference type="AlphaFoldDB" id="A0A0L0FH08"/>
<dbReference type="EMBL" id="KQ243293">
    <property type="protein sequence ID" value="KNC76035.1"/>
    <property type="molecule type" value="Genomic_DNA"/>
</dbReference>
<dbReference type="Proteomes" id="UP000054560">
    <property type="component" value="Unassembled WGS sequence"/>
</dbReference>
<name>A0A0L0FH08_9EUKA</name>
<dbReference type="eggNOG" id="KOG0101">
    <property type="taxonomic scope" value="Eukaryota"/>
</dbReference>